<dbReference type="EMBL" id="BDSP01000234">
    <property type="protein sequence ID" value="GAX25936.1"/>
    <property type="molecule type" value="Genomic_DNA"/>
</dbReference>
<evidence type="ECO:0008006" key="9">
    <source>
        <dbReference type="Google" id="ProtNLM"/>
    </source>
</evidence>
<accession>A0A1Z5KI67</accession>
<name>A0A1Z5KI67_FISSO</name>
<dbReference type="Proteomes" id="UP000198406">
    <property type="component" value="Unassembled WGS sequence"/>
</dbReference>
<reference evidence="7 8" key="1">
    <citation type="journal article" date="2015" name="Plant Cell">
        <title>Oil accumulation by the oleaginous diatom Fistulifera solaris as revealed by the genome and transcriptome.</title>
        <authorList>
            <person name="Tanaka T."/>
            <person name="Maeda Y."/>
            <person name="Veluchamy A."/>
            <person name="Tanaka M."/>
            <person name="Abida H."/>
            <person name="Marechal E."/>
            <person name="Bowler C."/>
            <person name="Muto M."/>
            <person name="Sunaga Y."/>
            <person name="Tanaka M."/>
            <person name="Yoshino T."/>
            <person name="Taniguchi T."/>
            <person name="Fukuda Y."/>
            <person name="Nemoto M."/>
            <person name="Matsumoto M."/>
            <person name="Wong P.S."/>
            <person name="Aburatani S."/>
            <person name="Fujibuchi W."/>
        </authorList>
    </citation>
    <scope>NUCLEOTIDE SEQUENCE [LARGE SCALE GENOMIC DNA]</scope>
    <source>
        <strain evidence="7 8">JPCC DA0580</strain>
    </source>
</reference>
<evidence type="ECO:0000256" key="2">
    <source>
        <dbReference type="ARBA" id="ARBA00006289"/>
    </source>
</evidence>
<evidence type="ECO:0000259" key="6">
    <source>
        <dbReference type="Pfam" id="PF25789"/>
    </source>
</evidence>
<dbReference type="AlphaFoldDB" id="A0A1Z5KI67"/>
<feature type="domain" description="NAA35-like TPR repeats" evidence="6">
    <location>
        <begin position="379"/>
        <end position="792"/>
    </location>
</feature>
<evidence type="ECO:0000256" key="3">
    <source>
        <dbReference type="ARBA" id="ARBA00022490"/>
    </source>
</evidence>
<dbReference type="InterPro" id="IPR007244">
    <property type="entry name" value="Naa35_N"/>
</dbReference>
<comment type="caution">
    <text evidence="7">The sequence shown here is derived from an EMBL/GenBank/DDBJ whole genome shotgun (WGS) entry which is preliminary data.</text>
</comment>
<feature type="compositionally biased region" description="Basic and acidic residues" evidence="4">
    <location>
        <begin position="577"/>
        <end position="589"/>
    </location>
</feature>
<evidence type="ECO:0000256" key="4">
    <source>
        <dbReference type="SAM" id="MobiDB-lite"/>
    </source>
</evidence>
<evidence type="ECO:0000313" key="7">
    <source>
        <dbReference type="EMBL" id="GAX25936.1"/>
    </source>
</evidence>
<dbReference type="Pfam" id="PF25789">
    <property type="entry name" value="TPR_NAA35"/>
    <property type="match status" value="1"/>
</dbReference>
<feature type="region of interest" description="Disordered" evidence="4">
    <location>
        <begin position="577"/>
        <end position="622"/>
    </location>
</feature>
<dbReference type="PANTHER" id="PTHR21373:SF0">
    <property type="entry name" value="N-ALPHA-ACETYLTRANSFERASE 35, NATC AUXILIARY SUBUNIT"/>
    <property type="match status" value="1"/>
</dbReference>
<evidence type="ECO:0000313" key="8">
    <source>
        <dbReference type="Proteomes" id="UP000198406"/>
    </source>
</evidence>
<dbReference type="InterPro" id="IPR057983">
    <property type="entry name" value="NAA35-like_N"/>
</dbReference>
<dbReference type="GO" id="GO:0031417">
    <property type="term" value="C:NatC complex"/>
    <property type="evidence" value="ECO:0007669"/>
    <property type="project" value="InterPro"/>
</dbReference>
<proteinExistence type="inferred from homology"/>
<protein>
    <recommendedName>
        <fullName evidence="9">Protein MAK10 homolog</fullName>
    </recommendedName>
</protein>
<comment type="similarity">
    <text evidence="2">Belongs to the MAK10 family.</text>
</comment>
<dbReference type="PANTHER" id="PTHR21373">
    <property type="entry name" value="GLUCOSE REPRESSIBLE PROTEIN MAK10"/>
    <property type="match status" value="1"/>
</dbReference>
<comment type="subcellular location">
    <subcellularLocation>
        <location evidence="1">Cytoplasm</location>
    </subcellularLocation>
</comment>
<dbReference type="OrthoDB" id="269405at2759"/>
<keyword evidence="3" id="KW-0963">Cytoplasm</keyword>
<keyword evidence="8" id="KW-1185">Reference proteome</keyword>
<dbReference type="InterPro" id="IPR057982">
    <property type="entry name" value="TPR_NAA35"/>
</dbReference>
<organism evidence="7 8">
    <name type="scientific">Fistulifera solaris</name>
    <name type="common">Oleaginous diatom</name>
    <dbReference type="NCBI Taxonomy" id="1519565"/>
    <lineage>
        <taxon>Eukaryota</taxon>
        <taxon>Sar</taxon>
        <taxon>Stramenopiles</taxon>
        <taxon>Ochrophyta</taxon>
        <taxon>Bacillariophyta</taxon>
        <taxon>Bacillariophyceae</taxon>
        <taxon>Bacillariophycidae</taxon>
        <taxon>Naviculales</taxon>
        <taxon>Naviculaceae</taxon>
        <taxon>Fistulifera</taxon>
    </lineage>
</organism>
<dbReference type="Pfam" id="PF04112">
    <property type="entry name" value="Mak10"/>
    <property type="match status" value="1"/>
</dbReference>
<gene>
    <name evidence="7" type="ORF">FisN_6Hh024</name>
</gene>
<sequence length="795" mass="91026">MNQDEDLSNTRSEDEKASFIVASSLPSSHLFEDLIPSADSSMIDVTHLFQQCAQQLTPEYAFLCHEEIHFNLYDAMAASQLGHEKMDCCQVPPYLTKTEEPYVFPRPPPTGLSSAFTTLLWDEWTEPQVLGFALQILVRLQALCTGASVGESTFTCLYAHAPVLQDMEDRLFPLEQALSEQWNLTNDDASKADTENKILSYHGTPQQFMIYVLSLSLSEITKIFRSIVHNADIYEEEDYVAQTYQIPLYTSRHQDIVAVFRTAMNVFQELSQVQAALGLVLSFLMGFYSSMAQLAKLSTNGILNQVQGVHAIVVKAVDALDLLLEQPSLESVSAPSMAFDPYVYRPRVGNTPVRQVRTVEPRQAIEMLRAITQEMDWSVCQLLLKANSLGRLRRMLQHISRKDVNILSRSLIVLNLYFDDLLLGQFSMVQWIWEDLLEWTAVLEDSNLHFLQTEHVHNFLQRLAKPIYDTLKLQTLNRNRHRAFMDVIMFPEWVSLQMEAQALDGHLCSEGHVQSSNPIFTQYTLVATLRLMVQYISVGFELDLYCSHDDIGFAYWYLDFLLSGLLTHLSAMKQNKDMARMEQRMKETKASTLNGSNKGNQRNKKKNQRQKNNVPETMPSYQPIPQDLEADFELSVIALKRNLCRGSLRFLAALQQAGILKERRHVFTSKERIFQERFRAFAGIRQPPPLVYEQYAQGSDFSTVTSEELHQSTCEWFLSCRRAVEHLHSTKLPSVDVDYAPIREIELKSLLKVCIGNNVYLLKLRQAMQDPKSLLSIRVEIETKTHDQFCTIKLS</sequence>
<feature type="domain" description="NAA35-like N-terminal" evidence="5">
    <location>
        <begin position="69"/>
        <end position="252"/>
    </location>
</feature>
<evidence type="ECO:0000259" key="5">
    <source>
        <dbReference type="Pfam" id="PF04112"/>
    </source>
</evidence>
<evidence type="ECO:0000256" key="1">
    <source>
        <dbReference type="ARBA" id="ARBA00004496"/>
    </source>
</evidence>
<dbReference type="InParanoid" id="A0A1Z5KI67"/>